<gene>
    <name evidence="1" type="ORF">AGR13a_Lc110322</name>
</gene>
<reference evidence="1 2" key="1">
    <citation type="submission" date="2016-01" db="EMBL/GenBank/DDBJ databases">
        <authorList>
            <person name="Regsiter A."/>
            <person name="william w."/>
        </authorList>
    </citation>
    <scope>NUCLEOTIDE SEQUENCE [LARGE SCALE GENOMIC DNA]</scope>
    <source>
        <strain evidence="1 2">CFBP 6927</strain>
    </source>
</reference>
<accession>A0ABP2BR52</accession>
<proteinExistence type="predicted"/>
<evidence type="ECO:0000313" key="1">
    <source>
        <dbReference type="EMBL" id="CUX52019.1"/>
    </source>
</evidence>
<comment type="caution">
    <text evidence="1">The sequence shown here is derived from an EMBL/GenBank/DDBJ whole genome shotgun (WGS) entry which is preliminary data.</text>
</comment>
<evidence type="ECO:0000313" key="2">
    <source>
        <dbReference type="Proteomes" id="UP000191812"/>
    </source>
</evidence>
<keyword evidence="2" id="KW-1185">Reference proteome</keyword>
<organism evidence="1 2">
    <name type="scientific">Agrobacterium genomosp. 13 str. CFBP 6927</name>
    <dbReference type="NCBI Taxonomy" id="1183428"/>
    <lineage>
        <taxon>Bacteria</taxon>
        <taxon>Pseudomonadati</taxon>
        <taxon>Pseudomonadota</taxon>
        <taxon>Alphaproteobacteria</taxon>
        <taxon>Hyphomicrobiales</taxon>
        <taxon>Rhizobiaceae</taxon>
        <taxon>Rhizobium/Agrobacterium group</taxon>
        <taxon>Agrobacterium</taxon>
        <taxon>Agrobacterium tumefaciens complex</taxon>
    </lineage>
</organism>
<name>A0ABP2BR52_9HYPH</name>
<protein>
    <recommendedName>
        <fullName evidence="3">Transposase</fullName>
    </recommendedName>
</protein>
<evidence type="ECO:0008006" key="3">
    <source>
        <dbReference type="Google" id="ProtNLM"/>
    </source>
</evidence>
<dbReference type="EMBL" id="FBWH01000037">
    <property type="protein sequence ID" value="CUX52019.1"/>
    <property type="molecule type" value="Genomic_DNA"/>
</dbReference>
<dbReference type="Proteomes" id="UP000191812">
    <property type="component" value="Unassembled WGS sequence"/>
</dbReference>
<sequence>MECMIDPKRHFVNEKMHTRSLVYHIVFK</sequence>